<dbReference type="Proteomes" id="UP001226762">
    <property type="component" value="Unassembled WGS sequence"/>
</dbReference>
<dbReference type="RefSeq" id="WP_306737616.1">
    <property type="nucleotide sequence ID" value="NZ_JANHAX010000008.1"/>
</dbReference>
<name>A0AAE3WGJ9_9RHOB</name>
<evidence type="ECO:0000313" key="2">
    <source>
        <dbReference type="Proteomes" id="UP001226762"/>
    </source>
</evidence>
<organism evidence="1 2">
    <name type="scientific">Marimonas arenosa</name>
    <dbReference type="NCBI Taxonomy" id="1795305"/>
    <lineage>
        <taxon>Bacteria</taxon>
        <taxon>Pseudomonadati</taxon>
        <taxon>Pseudomonadota</taxon>
        <taxon>Alphaproteobacteria</taxon>
        <taxon>Rhodobacterales</taxon>
        <taxon>Paracoccaceae</taxon>
        <taxon>Marimonas</taxon>
    </lineage>
</organism>
<keyword evidence="2" id="KW-1185">Reference proteome</keyword>
<proteinExistence type="predicted"/>
<reference evidence="1" key="2">
    <citation type="submission" date="2023-02" db="EMBL/GenBank/DDBJ databases">
        <title>'Rhodoalgimonas zhirmunskyi' gen. nov., isolated from a red alga.</title>
        <authorList>
            <person name="Nedashkovskaya O.I."/>
            <person name="Otstavnykh N.Y."/>
            <person name="Bystritskaya E.P."/>
            <person name="Balabanova L.A."/>
            <person name="Isaeva M.P."/>
        </authorList>
    </citation>
    <scope>NUCLEOTIDE SEQUENCE</scope>
    <source>
        <strain evidence="1">KCTC 52189</strain>
    </source>
</reference>
<dbReference type="AlphaFoldDB" id="A0AAE3WGJ9"/>
<gene>
    <name evidence="1" type="ORF">NO357_20570</name>
</gene>
<evidence type="ECO:0000313" key="1">
    <source>
        <dbReference type="EMBL" id="MDQ2092307.1"/>
    </source>
</evidence>
<dbReference type="EMBL" id="JANHAX010000008">
    <property type="protein sequence ID" value="MDQ2092307.1"/>
    <property type="molecule type" value="Genomic_DNA"/>
</dbReference>
<sequence>MKTVNALLNAPRQEQSAWIREKFPDFGEMAHEPSTCLGIFYPEDRIDLSEYESYPEDYDTIGILRQSLREFTDERETQILNGSPLTNAEALALKHHVADADSDGWVGVHSWEAQAIDGAVFVVALGYSEGQGGIRLDDPWLVESRDEARAWLKKHKIWSRL</sequence>
<accession>A0AAE3WGJ9</accession>
<comment type="caution">
    <text evidence="1">The sequence shown here is derived from an EMBL/GenBank/DDBJ whole genome shotgun (WGS) entry which is preliminary data.</text>
</comment>
<reference evidence="1" key="1">
    <citation type="submission" date="2022-07" db="EMBL/GenBank/DDBJ databases">
        <authorList>
            <person name="Otstavnykh N."/>
            <person name="Isaeva M."/>
            <person name="Bystritskaya E."/>
        </authorList>
    </citation>
    <scope>NUCLEOTIDE SEQUENCE</scope>
    <source>
        <strain evidence="1">KCTC 52189</strain>
    </source>
</reference>
<protein>
    <submittedName>
        <fullName evidence="1">Uncharacterized protein</fullName>
    </submittedName>
</protein>